<feature type="compositionally biased region" description="Basic and acidic residues" evidence="2">
    <location>
        <begin position="512"/>
        <end position="539"/>
    </location>
</feature>
<feature type="compositionally biased region" description="Acidic residues" evidence="2">
    <location>
        <begin position="41"/>
        <end position="52"/>
    </location>
</feature>
<feature type="domain" description="Kri1-like C-terminal" evidence="3">
    <location>
        <begin position="409"/>
        <end position="488"/>
    </location>
</feature>
<dbReference type="VEuPathDB" id="AmoebaDB:KM1_158660"/>
<dbReference type="PANTHER" id="PTHR14490">
    <property type="entry name" value="ZINC FINGER, ZZ TYPE"/>
    <property type="match status" value="1"/>
</dbReference>
<sequence length="554" mass="65286">MSKAGPNQTIVDEDEEVQEKKSTSSSSSNSGDQYGQLETSDPSEQEAEDDYGTFEPKEWHEEFLELLPKLAHGEKVDKKCFEGELVIPTIEEEKKIKLGDYIRERVMEVDKKGGEANVFEEEEKPKKETIVEEQGRLLKEFHQKADEMSEDDDLLITKQKPEPINVDEELEQLDDNAKQYWTKSDNPDDEFLKKYILEKKWEEIEDGKEDVDLDEDQKAVDAEDDFEAEQRLGIVSYGRTVKDSLRKEHNKRKEQRERRKAKKEEEKRKAMAVTAEQKKEQKKKIEERIKELQKDAGVSFDQHFMDEDFDESKYDEMMEKQFGDDYYNQEDDGIEALRAEIAGEMKKEGQMEEENPMEEENEEEDQEIKINNKSEKKRNKKDKLDSISVERSDGTKERVDISHLRGKDKKLDKMIDDYYGMDFEDIVNGEKTRFPYINVPKDDSGLTAYDILCLDDKELNQMLSLKRLAPYDERKITQAEKERIQRMKESLYEDGKKPRLNNKHSSHGSTTKFEKKSEKKVNKKENKFNDKQTRKGDKFSKKKFKENKKVRKEQ</sequence>
<dbReference type="GO" id="GO:0000447">
    <property type="term" value="P:endonucleolytic cleavage in ITS1 to separate SSU-rRNA from 5.8S rRNA and LSU-rRNA from tricistronic rRNA transcript (SSU-rRNA, 5.8S rRNA, LSU-rRNA)"/>
    <property type="evidence" value="ECO:0007669"/>
    <property type="project" value="TreeGrafter"/>
</dbReference>
<dbReference type="Proteomes" id="UP000078387">
    <property type="component" value="Unassembled WGS sequence"/>
</dbReference>
<dbReference type="Pfam" id="PF12936">
    <property type="entry name" value="Kri1_C"/>
    <property type="match status" value="1"/>
</dbReference>
<dbReference type="VEuPathDB" id="AmoebaDB:EHI5A_117230"/>
<dbReference type="VEuPathDB" id="AmoebaDB:EHI_180420"/>
<feature type="compositionally biased region" description="Basic residues" evidence="2">
    <location>
        <begin position="540"/>
        <end position="554"/>
    </location>
</feature>
<proteinExistence type="inferred from homology"/>
<evidence type="ECO:0000313" key="5">
    <source>
        <dbReference type="Proteomes" id="UP000078387"/>
    </source>
</evidence>
<evidence type="ECO:0000256" key="2">
    <source>
        <dbReference type="SAM" id="MobiDB-lite"/>
    </source>
</evidence>
<evidence type="ECO:0000259" key="3">
    <source>
        <dbReference type="Pfam" id="PF12936"/>
    </source>
</evidence>
<feature type="region of interest" description="Disordered" evidence="2">
    <location>
        <begin position="1"/>
        <end position="57"/>
    </location>
</feature>
<dbReference type="AlphaFoldDB" id="A0A5K1V2Y6"/>
<dbReference type="Pfam" id="PF05178">
    <property type="entry name" value="Kri1"/>
    <property type="match status" value="1"/>
</dbReference>
<feature type="region of interest" description="Disordered" evidence="2">
    <location>
        <begin position="341"/>
        <end position="398"/>
    </location>
</feature>
<feature type="compositionally biased region" description="Basic and acidic residues" evidence="2">
    <location>
        <begin position="254"/>
        <end position="269"/>
    </location>
</feature>
<dbReference type="InterPro" id="IPR024626">
    <property type="entry name" value="Kri1-like_C"/>
</dbReference>
<name>A0A5K1V2Y6_ENTHI</name>
<reference evidence="4 5" key="1">
    <citation type="submission" date="2016-05" db="EMBL/GenBank/DDBJ databases">
        <title>First whole genome sequencing of Entamoeba histolytica HM1:IMSS-clone-6.</title>
        <authorList>
            <person name="Mukherjee Avik.K."/>
            <person name="Izumyama S."/>
            <person name="Nakada-Tsukui K."/>
            <person name="Nozaki T."/>
        </authorList>
    </citation>
    <scope>NUCLEOTIDE SEQUENCE [LARGE SCALE GENOMIC DNA]</scope>
    <source>
        <strain evidence="4 5">HM1:IMSS clone 6</strain>
    </source>
</reference>
<accession>A0A5K1V2Y6</accession>
<feature type="compositionally biased region" description="Basic and acidic residues" evidence="2">
    <location>
        <begin position="341"/>
        <end position="350"/>
    </location>
</feature>
<protein>
    <recommendedName>
        <fullName evidence="3">Kri1-like C-terminal domain-containing protein</fullName>
    </recommendedName>
</protein>
<dbReference type="EMBL" id="BDEQ01000001">
    <property type="protein sequence ID" value="GAT95387.1"/>
    <property type="molecule type" value="Genomic_DNA"/>
</dbReference>
<dbReference type="InterPro" id="IPR018034">
    <property type="entry name" value="Kri1"/>
</dbReference>
<feature type="compositionally biased region" description="Acidic residues" evidence="2">
    <location>
        <begin position="351"/>
        <end position="366"/>
    </location>
</feature>
<dbReference type="VEuPathDB" id="AmoebaDB:EHI7A_078160"/>
<feature type="compositionally biased region" description="Basic and acidic residues" evidence="2">
    <location>
        <begin position="382"/>
        <end position="398"/>
    </location>
</feature>
<dbReference type="GO" id="GO:0005730">
    <property type="term" value="C:nucleolus"/>
    <property type="evidence" value="ECO:0007669"/>
    <property type="project" value="TreeGrafter"/>
</dbReference>
<gene>
    <name evidence="4" type="ORF">CL6EHI_180420</name>
</gene>
<feature type="region of interest" description="Disordered" evidence="2">
    <location>
        <begin position="243"/>
        <end position="282"/>
    </location>
</feature>
<dbReference type="VEuPathDB" id="AmoebaDB:EHI8A_087840"/>
<feature type="compositionally biased region" description="Basic and acidic residues" evidence="2">
    <location>
        <begin position="486"/>
        <end position="497"/>
    </location>
</feature>
<feature type="compositionally biased region" description="Polar residues" evidence="2">
    <location>
        <begin position="1"/>
        <end position="10"/>
    </location>
</feature>
<dbReference type="GO" id="GO:0030686">
    <property type="term" value="C:90S preribosome"/>
    <property type="evidence" value="ECO:0007669"/>
    <property type="project" value="TreeGrafter"/>
</dbReference>
<feature type="region of interest" description="Disordered" evidence="2">
    <location>
        <begin position="145"/>
        <end position="165"/>
    </location>
</feature>
<evidence type="ECO:0000256" key="1">
    <source>
        <dbReference type="ARBA" id="ARBA00007473"/>
    </source>
</evidence>
<evidence type="ECO:0000313" key="4">
    <source>
        <dbReference type="EMBL" id="GAT95387.1"/>
    </source>
</evidence>
<comment type="similarity">
    <text evidence="1">Belongs to the KRI1 family.</text>
</comment>
<dbReference type="PANTHER" id="PTHR14490:SF5">
    <property type="entry name" value="PROTEIN KRI1 HOMOLOG"/>
    <property type="match status" value="1"/>
</dbReference>
<feature type="compositionally biased region" description="Polar residues" evidence="2">
    <location>
        <begin position="31"/>
        <end position="40"/>
    </location>
</feature>
<comment type="caution">
    <text evidence="4">The sequence shown here is derived from an EMBL/GenBank/DDBJ whole genome shotgun (WGS) entry which is preliminary data.</text>
</comment>
<dbReference type="OMA" id="WDNYDPR"/>
<feature type="region of interest" description="Disordered" evidence="2">
    <location>
        <begin position="486"/>
        <end position="554"/>
    </location>
</feature>
<organism evidence="4 5">
    <name type="scientific">Entamoeba histolytica</name>
    <dbReference type="NCBI Taxonomy" id="5759"/>
    <lineage>
        <taxon>Eukaryota</taxon>
        <taxon>Amoebozoa</taxon>
        <taxon>Evosea</taxon>
        <taxon>Archamoebae</taxon>
        <taxon>Mastigamoebida</taxon>
        <taxon>Entamoebidae</taxon>
        <taxon>Entamoeba</taxon>
    </lineage>
</organism>